<dbReference type="PANTHER" id="PTHR47703:SF2">
    <property type="entry name" value="D-AMINOACID AMINOTRANSFERASE-LIKE PLP-DEPENDENT ENZYMES SUPERFAMILY PROTEIN"/>
    <property type="match status" value="1"/>
</dbReference>
<dbReference type="PANTHER" id="PTHR47703">
    <property type="entry name" value="D-AMINOACID AMINOTRANSFERASE-LIKE PLP-DEPENDENT ENZYMES SUPERFAMILY PROTEIN"/>
    <property type="match status" value="1"/>
</dbReference>
<proteinExistence type="predicted"/>
<dbReference type="InterPro" id="IPR036038">
    <property type="entry name" value="Aminotransferase-like"/>
</dbReference>
<comment type="caution">
    <text evidence="1">The sequence shown here is derived from an EMBL/GenBank/DDBJ whole genome shotgun (WGS) entry which is preliminary data.</text>
</comment>
<accession>A0A6A4ZTF8</accession>
<dbReference type="EMBL" id="VJMI01014869">
    <property type="protein sequence ID" value="KAF0736108.1"/>
    <property type="molecule type" value="Genomic_DNA"/>
</dbReference>
<dbReference type="Proteomes" id="UP000469452">
    <property type="component" value="Unassembled WGS sequence"/>
</dbReference>
<evidence type="ECO:0000313" key="1">
    <source>
        <dbReference type="EMBL" id="KAF0736108.1"/>
    </source>
</evidence>
<name>A0A6A4ZTF8_APHAT</name>
<reference evidence="1 2" key="1">
    <citation type="submission" date="2019-06" db="EMBL/GenBank/DDBJ databases">
        <title>Genomics analysis of Aphanomyces spp. identifies a new class of oomycete effector associated with host adaptation.</title>
        <authorList>
            <person name="Gaulin E."/>
        </authorList>
    </citation>
    <scope>NUCLEOTIDE SEQUENCE [LARGE SCALE GENOMIC DNA]</scope>
    <source>
        <strain evidence="1 2">E</strain>
    </source>
</reference>
<dbReference type="Gene3D" id="3.20.10.10">
    <property type="entry name" value="D-amino Acid Aminotransferase, subunit A, domain 2"/>
    <property type="match status" value="1"/>
</dbReference>
<evidence type="ECO:0000313" key="2">
    <source>
        <dbReference type="Proteomes" id="UP000469452"/>
    </source>
</evidence>
<dbReference type="Pfam" id="PF01063">
    <property type="entry name" value="Aminotran_4"/>
    <property type="match status" value="1"/>
</dbReference>
<evidence type="ECO:0008006" key="3">
    <source>
        <dbReference type="Google" id="ProtNLM"/>
    </source>
</evidence>
<dbReference type="GO" id="GO:0003824">
    <property type="term" value="F:catalytic activity"/>
    <property type="evidence" value="ECO:0007669"/>
    <property type="project" value="InterPro"/>
</dbReference>
<organism evidence="1 2">
    <name type="scientific">Aphanomyces astaci</name>
    <name type="common">Crayfish plague agent</name>
    <dbReference type="NCBI Taxonomy" id="112090"/>
    <lineage>
        <taxon>Eukaryota</taxon>
        <taxon>Sar</taxon>
        <taxon>Stramenopiles</taxon>
        <taxon>Oomycota</taxon>
        <taxon>Saprolegniomycetes</taxon>
        <taxon>Saprolegniales</taxon>
        <taxon>Verrucalvaceae</taxon>
        <taxon>Aphanomyces</taxon>
    </lineage>
</organism>
<dbReference type="AlphaFoldDB" id="A0A6A4ZTF8"/>
<dbReference type="InterPro" id="IPR001544">
    <property type="entry name" value="Aminotrans_IV"/>
</dbReference>
<dbReference type="SUPFAM" id="SSF56752">
    <property type="entry name" value="D-aminoacid aminotransferase-like PLP-dependent enzymes"/>
    <property type="match status" value="1"/>
</dbReference>
<dbReference type="InterPro" id="IPR043132">
    <property type="entry name" value="BCAT-like_C"/>
</dbReference>
<protein>
    <recommendedName>
        <fullName evidence="3">Aminotransferase class IV</fullName>
    </recommendedName>
</protein>
<sequence length="273" mass="30673">MATPREFLTSARWHTGGAYTCMRVTGEHIHLWEFHYRRLGVLDSQVEGLHKQIVDGVRSHAPSDSTATWMVTVLCADNSFLIHVYKMPGLRLDDKGDVLPIDVLVHGAPRARAHVKHVQWIQDRVPIEEYARSFATSVGLKEPFGEVVLQRCSTNADTTPRTELLEGLITNFFVWRQGTLFTAADHDDILHGSSRHLVLNACRRLHIPVQFTAPCWEESATWDAAFVTSVVKLVVPVRAMYDTSGSVTTLPVPPILADIRTMVRQLMQEDAGR</sequence>
<gene>
    <name evidence="1" type="ORF">AaE_009032</name>
</gene>